<sequence length="134" mass="15278">MLSLNDSNENIISPNIEPKNGVEDVLPTERLNLPNLRVYSRKNDINPQDNQESNPVIEITQNDQSSNNTSNPENDLNVPIAIRKGSRVRHQLKNLCHILICLLPFKLSLLVCPKLLPPGMLRKHYKSRNGEMLY</sequence>
<name>A0AAV3P282_LITER</name>
<organism evidence="2 3">
    <name type="scientific">Lithospermum erythrorhizon</name>
    <name type="common">Purple gromwell</name>
    <name type="synonym">Lithospermum officinale var. erythrorhizon</name>
    <dbReference type="NCBI Taxonomy" id="34254"/>
    <lineage>
        <taxon>Eukaryota</taxon>
        <taxon>Viridiplantae</taxon>
        <taxon>Streptophyta</taxon>
        <taxon>Embryophyta</taxon>
        <taxon>Tracheophyta</taxon>
        <taxon>Spermatophyta</taxon>
        <taxon>Magnoliopsida</taxon>
        <taxon>eudicotyledons</taxon>
        <taxon>Gunneridae</taxon>
        <taxon>Pentapetalae</taxon>
        <taxon>asterids</taxon>
        <taxon>lamiids</taxon>
        <taxon>Boraginales</taxon>
        <taxon>Boraginaceae</taxon>
        <taxon>Boraginoideae</taxon>
        <taxon>Lithospermeae</taxon>
        <taxon>Lithospermum</taxon>
    </lineage>
</organism>
<gene>
    <name evidence="2" type="ORF">LIER_05746</name>
</gene>
<accession>A0AAV3P282</accession>
<feature type="compositionally biased region" description="Low complexity" evidence="1">
    <location>
        <begin position="60"/>
        <end position="71"/>
    </location>
</feature>
<reference evidence="2 3" key="1">
    <citation type="submission" date="2024-01" db="EMBL/GenBank/DDBJ databases">
        <title>The complete chloroplast genome sequence of Lithospermum erythrorhizon: insights into the phylogenetic relationship among Boraginaceae species and the maternal lineages of purple gromwells.</title>
        <authorList>
            <person name="Okada T."/>
            <person name="Watanabe K."/>
        </authorList>
    </citation>
    <scope>NUCLEOTIDE SEQUENCE [LARGE SCALE GENOMIC DNA]</scope>
</reference>
<dbReference type="EMBL" id="BAABME010000803">
    <property type="protein sequence ID" value="GAA0145579.1"/>
    <property type="molecule type" value="Genomic_DNA"/>
</dbReference>
<evidence type="ECO:0000313" key="2">
    <source>
        <dbReference type="EMBL" id="GAA0145579.1"/>
    </source>
</evidence>
<dbReference type="Proteomes" id="UP001454036">
    <property type="component" value="Unassembled WGS sequence"/>
</dbReference>
<comment type="caution">
    <text evidence="2">The sequence shown here is derived from an EMBL/GenBank/DDBJ whole genome shotgun (WGS) entry which is preliminary data.</text>
</comment>
<feature type="region of interest" description="Disordered" evidence="1">
    <location>
        <begin position="40"/>
        <end position="77"/>
    </location>
</feature>
<feature type="compositionally biased region" description="Polar residues" evidence="1">
    <location>
        <begin position="45"/>
        <end position="54"/>
    </location>
</feature>
<evidence type="ECO:0000313" key="3">
    <source>
        <dbReference type="Proteomes" id="UP001454036"/>
    </source>
</evidence>
<keyword evidence="3" id="KW-1185">Reference proteome</keyword>
<protein>
    <submittedName>
        <fullName evidence="2">Uncharacterized protein</fullName>
    </submittedName>
</protein>
<evidence type="ECO:0000256" key="1">
    <source>
        <dbReference type="SAM" id="MobiDB-lite"/>
    </source>
</evidence>
<dbReference type="AlphaFoldDB" id="A0AAV3P282"/>
<proteinExistence type="predicted"/>